<evidence type="ECO:0000256" key="1">
    <source>
        <dbReference type="ARBA" id="ARBA00004651"/>
    </source>
</evidence>
<dbReference type="CDD" id="cd06261">
    <property type="entry name" value="TM_PBP2"/>
    <property type="match status" value="1"/>
</dbReference>
<accession>A0A3B0YZM6</accession>
<dbReference type="EMBL" id="UOFP01000143">
    <property type="protein sequence ID" value="VAW86508.1"/>
    <property type="molecule type" value="Genomic_DNA"/>
</dbReference>
<reference evidence="9" key="1">
    <citation type="submission" date="2018-06" db="EMBL/GenBank/DDBJ databases">
        <authorList>
            <person name="Zhirakovskaya E."/>
        </authorList>
    </citation>
    <scope>NUCLEOTIDE SEQUENCE</scope>
</reference>
<name>A0A3B0YZM6_9ZZZZ</name>
<dbReference type="AlphaFoldDB" id="A0A3B0YZM6"/>
<protein>
    <submittedName>
        <fullName evidence="9">Phosphonate ABC transporter permease protein PtxC (TC 3.A.1.9.1)</fullName>
    </submittedName>
</protein>
<dbReference type="Pfam" id="PF00528">
    <property type="entry name" value="BPD_transp_1"/>
    <property type="match status" value="1"/>
</dbReference>
<evidence type="ECO:0000256" key="4">
    <source>
        <dbReference type="ARBA" id="ARBA00022692"/>
    </source>
</evidence>
<dbReference type="PANTHER" id="PTHR30043">
    <property type="entry name" value="PHOSPHONATES TRANSPORT SYSTEM PERMEASE PROTEIN"/>
    <property type="match status" value="1"/>
</dbReference>
<evidence type="ECO:0000256" key="7">
    <source>
        <dbReference type="SAM" id="Phobius"/>
    </source>
</evidence>
<evidence type="ECO:0000256" key="2">
    <source>
        <dbReference type="ARBA" id="ARBA00022448"/>
    </source>
</evidence>
<evidence type="ECO:0000259" key="8">
    <source>
        <dbReference type="PROSITE" id="PS50928"/>
    </source>
</evidence>
<organism evidence="9">
    <name type="scientific">hydrothermal vent metagenome</name>
    <dbReference type="NCBI Taxonomy" id="652676"/>
    <lineage>
        <taxon>unclassified sequences</taxon>
        <taxon>metagenomes</taxon>
        <taxon>ecological metagenomes</taxon>
    </lineage>
</organism>
<proteinExistence type="predicted"/>
<gene>
    <name evidence="9" type="ORF">MNBD_GAMMA18-338</name>
</gene>
<dbReference type="SUPFAM" id="SSF161098">
    <property type="entry name" value="MetI-like"/>
    <property type="match status" value="1"/>
</dbReference>
<dbReference type="NCBIfam" id="TIGR01097">
    <property type="entry name" value="PhnE"/>
    <property type="match status" value="1"/>
</dbReference>
<dbReference type="InterPro" id="IPR035906">
    <property type="entry name" value="MetI-like_sf"/>
</dbReference>
<dbReference type="GO" id="GO:0005886">
    <property type="term" value="C:plasma membrane"/>
    <property type="evidence" value="ECO:0007669"/>
    <property type="project" value="UniProtKB-SubCell"/>
</dbReference>
<keyword evidence="3" id="KW-1003">Cell membrane</keyword>
<feature type="transmembrane region" description="Helical" evidence="7">
    <location>
        <begin position="20"/>
        <end position="41"/>
    </location>
</feature>
<feature type="transmembrane region" description="Helical" evidence="7">
    <location>
        <begin position="79"/>
        <end position="102"/>
    </location>
</feature>
<dbReference type="PANTHER" id="PTHR30043:SF1">
    <property type="entry name" value="ABC TRANSPORT SYSTEM PERMEASE PROTEIN P69"/>
    <property type="match status" value="1"/>
</dbReference>
<sequence length="266" mass="29200">MAEDRYQSILQRLQQRRRRLALQFALLLLVILLCSYFVGLFDGARLLDGIPSLWLMAQESFPPDFTEWQSWLLPLLDTLAMSVVGTALALLMALPLGILAARNTSPHPLIYRFVRAILNLFRAIPELVMGILFVAAVGFGALPGVLALAFHSIGMVGKFIAEAIEHADNGPIDAVRSTGATPFQVITHGVLPQVIPQVLDLALYRWEYNFRASTVMGMVGAGGIGLELMSSLRLMNYDVVAAILLLILLTVTLVDSTGAVLRKRFK</sequence>
<evidence type="ECO:0000313" key="9">
    <source>
        <dbReference type="EMBL" id="VAW86508.1"/>
    </source>
</evidence>
<keyword evidence="6 7" id="KW-0472">Membrane</keyword>
<keyword evidence="4 7" id="KW-0812">Transmembrane</keyword>
<dbReference type="GO" id="GO:0015416">
    <property type="term" value="F:ABC-type phosphonate transporter activity"/>
    <property type="evidence" value="ECO:0007669"/>
    <property type="project" value="InterPro"/>
</dbReference>
<comment type="subcellular location">
    <subcellularLocation>
        <location evidence="1">Cell membrane</location>
        <topology evidence="1">Multi-pass membrane protein</topology>
    </subcellularLocation>
</comment>
<evidence type="ECO:0000256" key="3">
    <source>
        <dbReference type="ARBA" id="ARBA00022475"/>
    </source>
</evidence>
<feature type="domain" description="ABC transmembrane type-1" evidence="8">
    <location>
        <begin position="75"/>
        <end position="258"/>
    </location>
</feature>
<dbReference type="PROSITE" id="PS50928">
    <property type="entry name" value="ABC_TM1"/>
    <property type="match status" value="1"/>
</dbReference>
<dbReference type="Gene3D" id="1.10.3720.10">
    <property type="entry name" value="MetI-like"/>
    <property type="match status" value="1"/>
</dbReference>
<evidence type="ECO:0000256" key="6">
    <source>
        <dbReference type="ARBA" id="ARBA00023136"/>
    </source>
</evidence>
<dbReference type="InterPro" id="IPR000515">
    <property type="entry name" value="MetI-like"/>
</dbReference>
<feature type="transmembrane region" description="Helical" evidence="7">
    <location>
        <begin position="239"/>
        <end position="261"/>
    </location>
</feature>
<evidence type="ECO:0000256" key="5">
    <source>
        <dbReference type="ARBA" id="ARBA00022989"/>
    </source>
</evidence>
<keyword evidence="2" id="KW-0813">Transport</keyword>
<keyword evidence="5 7" id="KW-1133">Transmembrane helix</keyword>
<feature type="transmembrane region" description="Helical" evidence="7">
    <location>
        <begin position="123"/>
        <end position="150"/>
    </location>
</feature>
<dbReference type="InterPro" id="IPR005769">
    <property type="entry name" value="PhnE/PtxC"/>
</dbReference>